<accession>A0A073AXC5</accession>
<dbReference type="AlphaFoldDB" id="A0A073AXC5"/>
<proteinExistence type="predicted"/>
<dbReference type="STRING" id="28042.GU90_15380"/>
<gene>
    <name evidence="2" type="ORF">GU90_15380</name>
</gene>
<dbReference type="EMBL" id="JNVU01000037">
    <property type="protein sequence ID" value="KEI43702.1"/>
    <property type="molecule type" value="Genomic_DNA"/>
</dbReference>
<evidence type="ECO:0000313" key="2">
    <source>
        <dbReference type="EMBL" id="KEI43702.1"/>
    </source>
</evidence>
<organism evidence="2 3">
    <name type="scientific">Saccharopolyspora rectivirgula</name>
    <dbReference type="NCBI Taxonomy" id="28042"/>
    <lineage>
        <taxon>Bacteria</taxon>
        <taxon>Bacillati</taxon>
        <taxon>Actinomycetota</taxon>
        <taxon>Actinomycetes</taxon>
        <taxon>Pseudonocardiales</taxon>
        <taxon>Pseudonocardiaceae</taxon>
        <taxon>Saccharopolyspora</taxon>
    </lineage>
</organism>
<dbReference type="InterPro" id="IPR025338">
    <property type="entry name" value="DUF4244"/>
</dbReference>
<protein>
    <submittedName>
        <fullName evidence="2">Membrane protein</fullName>
    </submittedName>
</protein>
<keyword evidence="3" id="KW-1185">Reference proteome</keyword>
<evidence type="ECO:0000256" key="1">
    <source>
        <dbReference type="SAM" id="Phobius"/>
    </source>
</evidence>
<comment type="caution">
    <text evidence="2">The sequence shown here is derived from an EMBL/GenBank/DDBJ whole genome shotgun (WGS) entry which is preliminary data.</text>
</comment>
<keyword evidence="1" id="KW-1133">Transmembrane helix</keyword>
<reference evidence="2 3" key="1">
    <citation type="submission" date="2014-06" db="EMBL/GenBank/DDBJ databases">
        <title>Saccharopolyspora rectivirgula DSM-43113 Genome sequencing.</title>
        <authorList>
            <person name="Barrera C."/>
            <person name="Millon L."/>
            <person name="Rognon B."/>
            <person name="Zaugg C."/>
            <person name="Monod M."/>
        </authorList>
    </citation>
    <scope>NUCLEOTIDE SEQUENCE [LARGE SCALE GENOMIC DNA]</scope>
    <source>
        <strain evidence="2 3">DSM 43113</strain>
    </source>
</reference>
<evidence type="ECO:0000313" key="3">
    <source>
        <dbReference type="Proteomes" id="UP000031419"/>
    </source>
</evidence>
<dbReference type="Pfam" id="PF14029">
    <property type="entry name" value="DUF4244"/>
    <property type="match status" value="1"/>
</dbReference>
<sequence>MRNAVRGEDGMSTAEYAMGTIAAVGFASLLYTVVTSDTVEGALTALIERALQTGGGG</sequence>
<keyword evidence="1" id="KW-0472">Membrane</keyword>
<dbReference type="Proteomes" id="UP000031419">
    <property type="component" value="Unassembled WGS sequence"/>
</dbReference>
<keyword evidence="1" id="KW-0812">Transmembrane</keyword>
<feature type="transmembrane region" description="Helical" evidence="1">
    <location>
        <begin position="16"/>
        <end position="34"/>
    </location>
</feature>
<name>A0A073AXC5_9PSEU</name>